<dbReference type="PANTHER" id="PTHR45920">
    <property type="entry name" value="FORMIN HOMOLOGY 2 DOMAIN CONTAINING, ISOFORM I"/>
    <property type="match status" value="1"/>
</dbReference>
<keyword evidence="6" id="KW-1185">Reference proteome</keyword>
<evidence type="ECO:0000259" key="3">
    <source>
        <dbReference type="PROSITE" id="PS51232"/>
    </source>
</evidence>
<feature type="compositionally biased region" description="Low complexity" evidence="2">
    <location>
        <begin position="649"/>
        <end position="659"/>
    </location>
</feature>
<dbReference type="InterPro" id="IPR042201">
    <property type="entry name" value="FH2_Formin_sf"/>
</dbReference>
<feature type="region of interest" description="Disordered" evidence="2">
    <location>
        <begin position="1029"/>
        <end position="1104"/>
    </location>
</feature>
<feature type="compositionally biased region" description="Basic and acidic residues" evidence="2">
    <location>
        <begin position="511"/>
        <end position="527"/>
    </location>
</feature>
<feature type="domain" description="FH2" evidence="4">
    <location>
        <begin position="662"/>
        <end position="1055"/>
    </location>
</feature>
<evidence type="ECO:0000256" key="1">
    <source>
        <dbReference type="ARBA" id="ARBA00023203"/>
    </source>
</evidence>
<dbReference type="SUPFAM" id="SSF101447">
    <property type="entry name" value="Formin homology 2 domain (FH2 domain)"/>
    <property type="match status" value="1"/>
</dbReference>
<sequence length="1172" mass="131626">MTEKLTCRVQYLNDADPFATTSTCYLEPMRPVSFAFSLHLPIGDQIPEVIRLLKAHHKSGDSALQVYRMLDGGVGDFGSYLDADMNLLDQPDELQMLQSDARRTSLVLRTQPALRVKAIIDKLQKSNGRDQRRALFTLKDIFQDDKDLVPEFVQSEGLDCLVRLGRSSDQNHQNFILRALGQILLYVDGMNGIIAHNETIQWLYELLDSPLFDPEQRAEMSQYRLDWYRLVVKTALKLLLVFVEYTESNALLLMAAVCAVDRAKGRSDWANLMRVLHEKDNADVEPLIYGMTVVNKTLNGVPDQDTYYDIVDALDGQGLEDAMARMLRLGNKELAEQCRLYEKVLSQEDAAGDSDSGDSTTVRMRGGGLHGKTDSLDRRSMMRRRQQEALERQEESIRVNSSIKKFEAAAPAEPPMPKHPPWRKQVAEEPVVETPSPKKTQPVFVEPETLKPTAAAPSKKPEPIRLVEERADATSNQENEAPEREVKAPPPSFPSLFSPTETKTMEFPVLEAKKESPPPAEPKETRKPGPIRAKVVDDSGGGGFAAMLQRRAKKHVEGGASFEPKISEAEQQWQKAAETVKSKPLIINDLDFSAFHKDELEQDPLVLARMAEIAQTRGVLPGGAPPPPPMGGAPPPPPMGATPPPPPLLRAAANGARGPSPAPSMTASKTGTLKLHWKPAQAEAPPVPALKKKGTFWHKMDVPQIDTSKLAQLFEQKQKEVVVKKGTAEAKPQLLQVLDNKRSQLINIALTKLPPVNTIPPAIMKFDSTVLNKDGIEKILQSMMPHEEETAKIQLAVAEHPEKTLGNAEQFLLSLSAIPNLGERLRLWMFTLDYHSVEKDISEPLMDLSVAMKEIEESATFRTACAMLLSIGNTLNGSDVKGFQLDYLSRASEIKDPVYKHTLIYHLAEFMIDHFPDGSDLYSEFGAVARSAKIDYAELLQNLKRLETDCKRSWEYLGKICRNDSASSMRQKIDTYLTECAQRIHQLKVIQRVTTNKWHAFLIFFGYTLVNEFALEYRTTRDKILQQRKRVADKRERNKTRGKIWALEGQNGAPSAEPRRRAPLQSSEMERHEEMSRLLTGSAGDDTLGRRRALRPTPERATASKLVSERENVRDADEDNEILDGLVKAATIQAEPRDHRRKARQFNRKSLRRTRTLKLVDDQMTNMNLSNY</sequence>
<dbReference type="GO" id="GO:0005737">
    <property type="term" value="C:cytoplasm"/>
    <property type="evidence" value="ECO:0007669"/>
    <property type="project" value="TreeGrafter"/>
</dbReference>
<dbReference type="EMBL" id="JAUCMV010000001">
    <property type="protein sequence ID" value="KAK0426056.1"/>
    <property type="molecule type" value="Genomic_DNA"/>
</dbReference>
<comment type="caution">
    <text evidence="5">The sequence shown here is derived from an EMBL/GenBank/DDBJ whole genome shotgun (WGS) entry which is preliminary data.</text>
</comment>
<dbReference type="Pfam" id="PF18382">
    <property type="entry name" value="Formin_GBD_N"/>
    <property type="match status" value="1"/>
</dbReference>
<dbReference type="SMART" id="SM00498">
    <property type="entry name" value="FH2"/>
    <property type="match status" value="1"/>
</dbReference>
<evidence type="ECO:0008006" key="7">
    <source>
        <dbReference type="Google" id="ProtNLM"/>
    </source>
</evidence>
<dbReference type="Proteomes" id="UP001175271">
    <property type="component" value="Unassembled WGS sequence"/>
</dbReference>
<feature type="compositionally biased region" description="Basic residues" evidence="2">
    <location>
        <begin position="1029"/>
        <end position="1042"/>
    </location>
</feature>
<dbReference type="InterPro" id="IPR015425">
    <property type="entry name" value="FH2_Formin"/>
</dbReference>
<dbReference type="GO" id="GO:0005856">
    <property type="term" value="C:cytoskeleton"/>
    <property type="evidence" value="ECO:0007669"/>
    <property type="project" value="TreeGrafter"/>
</dbReference>
<evidence type="ECO:0000259" key="4">
    <source>
        <dbReference type="PROSITE" id="PS51444"/>
    </source>
</evidence>
<dbReference type="Pfam" id="PF02181">
    <property type="entry name" value="FH2"/>
    <property type="match status" value="1"/>
</dbReference>
<evidence type="ECO:0000313" key="5">
    <source>
        <dbReference type="EMBL" id="KAK0426056.1"/>
    </source>
</evidence>
<dbReference type="SUPFAM" id="SSF48371">
    <property type="entry name" value="ARM repeat"/>
    <property type="match status" value="1"/>
</dbReference>
<dbReference type="PANTHER" id="PTHR45920:SF4">
    <property type="entry name" value="FORMIN HOMOLOGY 2 DOMAIN CONTAINING, ISOFORM I"/>
    <property type="match status" value="1"/>
</dbReference>
<evidence type="ECO:0000256" key="2">
    <source>
        <dbReference type="SAM" id="MobiDB-lite"/>
    </source>
</evidence>
<protein>
    <recommendedName>
        <fullName evidence="7">FH2 domain-containing protein</fullName>
    </recommendedName>
</protein>
<organism evidence="5 6">
    <name type="scientific">Steinernema hermaphroditum</name>
    <dbReference type="NCBI Taxonomy" id="289476"/>
    <lineage>
        <taxon>Eukaryota</taxon>
        <taxon>Metazoa</taxon>
        <taxon>Ecdysozoa</taxon>
        <taxon>Nematoda</taxon>
        <taxon>Chromadorea</taxon>
        <taxon>Rhabditida</taxon>
        <taxon>Tylenchina</taxon>
        <taxon>Panagrolaimomorpha</taxon>
        <taxon>Strongyloidoidea</taxon>
        <taxon>Steinernematidae</taxon>
        <taxon>Steinernema</taxon>
    </lineage>
</organism>
<dbReference type="PROSITE" id="PS51444">
    <property type="entry name" value="FH2"/>
    <property type="match status" value="1"/>
</dbReference>
<dbReference type="InterPro" id="IPR016024">
    <property type="entry name" value="ARM-type_fold"/>
</dbReference>
<accession>A0AA39ILZ7</accession>
<keyword evidence="1" id="KW-0009">Actin-binding</keyword>
<dbReference type="Pfam" id="PF24959">
    <property type="entry name" value="FH3_FHOD1-3"/>
    <property type="match status" value="2"/>
</dbReference>
<dbReference type="InterPro" id="IPR014768">
    <property type="entry name" value="GBD/FH3_dom"/>
</dbReference>
<gene>
    <name evidence="5" type="ORF">QR680_009522</name>
</gene>
<feature type="domain" description="GBD/FH3" evidence="3">
    <location>
        <begin position="58"/>
        <end position="440"/>
    </location>
</feature>
<dbReference type="InterPro" id="IPR056771">
    <property type="entry name" value="FH3_FHOD1-3-like"/>
</dbReference>
<feature type="compositionally biased region" description="Pro residues" evidence="2">
    <location>
        <begin position="623"/>
        <end position="648"/>
    </location>
</feature>
<dbReference type="GO" id="GO:0030866">
    <property type="term" value="P:cortical actin cytoskeleton organization"/>
    <property type="evidence" value="ECO:0007669"/>
    <property type="project" value="TreeGrafter"/>
</dbReference>
<dbReference type="PROSITE" id="PS51232">
    <property type="entry name" value="GBD_FH3"/>
    <property type="match status" value="1"/>
</dbReference>
<dbReference type="InterPro" id="IPR041387">
    <property type="entry name" value="FHOD1_GBD_N"/>
</dbReference>
<feature type="region of interest" description="Disordered" evidence="2">
    <location>
        <begin position="348"/>
        <end position="543"/>
    </location>
</feature>
<dbReference type="AlphaFoldDB" id="A0AA39ILZ7"/>
<dbReference type="InterPro" id="IPR011989">
    <property type="entry name" value="ARM-like"/>
</dbReference>
<feature type="compositionally biased region" description="Basic and acidic residues" evidence="2">
    <location>
        <begin position="371"/>
        <end position="397"/>
    </location>
</feature>
<feature type="region of interest" description="Disordered" evidence="2">
    <location>
        <begin position="551"/>
        <end position="570"/>
    </location>
</feature>
<dbReference type="Gene3D" id="1.20.58.2220">
    <property type="entry name" value="Formin, FH2 domain"/>
    <property type="match status" value="1"/>
</dbReference>
<proteinExistence type="predicted"/>
<evidence type="ECO:0000313" key="6">
    <source>
        <dbReference type="Proteomes" id="UP001175271"/>
    </source>
</evidence>
<reference evidence="5" key="1">
    <citation type="submission" date="2023-06" db="EMBL/GenBank/DDBJ databases">
        <title>Genomic analysis of the entomopathogenic nematode Steinernema hermaphroditum.</title>
        <authorList>
            <person name="Schwarz E.M."/>
            <person name="Heppert J.K."/>
            <person name="Baniya A."/>
            <person name="Schwartz H.T."/>
            <person name="Tan C.-H."/>
            <person name="Antoshechkin I."/>
            <person name="Sternberg P.W."/>
            <person name="Goodrich-Blair H."/>
            <person name="Dillman A.R."/>
        </authorList>
    </citation>
    <scope>NUCLEOTIDE SEQUENCE</scope>
    <source>
        <strain evidence="5">PS9179</strain>
        <tissue evidence="5">Whole animal</tissue>
    </source>
</reference>
<feature type="compositionally biased region" description="Basic and acidic residues" evidence="2">
    <location>
        <begin position="459"/>
        <end position="472"/>
    </location>
</feature>
<dbReference type="GO" id="GO:0051015">
    <property type="term" value="F:actin filament binding"/>
    <property type="evidence" value="ECO:0007669"/>
    <property type="project" value="TreeGrafter"/>
</dbReference>
<dbReference type="Gene3D" id="1.25.10.10">
    <property type="entry name" value="Leucine-rich Repeat Variant"/>
    <property type="match status" value="1"/>
</dbReference>
<name>A0AA39ILZ7_9BILA</name>
<feature type="region of interest" description="Disordered" evidence="2">
    <location>
        <begin position="618"/>
        <end position="668"/>
    </location>
</feature>